<accession>A0AAV5GTS0</accession>
<evidence type="ECO:0008006" key="3">
    <source>
        <dbReference type="Google" id="ProtNLM"/>
    </source>
</evidence>
<dbReference type="Proteomes" id="UP001342314">
    <property type="component" value="Unassembled WGS sequence"/>
</dbReference>
<keyword evidence="2" id="KW-1185">Reference proteome</keyword>
<dbReference type="SUPFAM" id="SSF52047">
    <property type="entry name" value="RNI-like"/>
    <property type="match status" value="1"/>
</dbReference>
<proteinExistence type="predicted"/>
<dbReference type="AlphaFoldDB" id="A0AAV5GTS0"/>
<comment type="caution">
    <text evidence="1">The sequence shown here is derived from an EMBL/GenBank/DDBJ whole genome shotgun (WGS) entry which is preliminary data.</text>
</comment>
<protein>
    <recommendedName>
        <fullName evidence="3">F-box domain-containing protein</fullName>
    </recommendedName>
</protein>
<name>A0AAV5GTS0_9BASI</name>
<evidence type="ECO:0000313" key="2">
    <source>
        <dbReference type="Proteomes" id="UP001342314"/>
    </source>
</evidence>
<dbReference type="EMBL" id="BQKY01000011">
    <property type="protein sequence ID" value="GJN92437.1"/>
    <property type="molecule type" value="Genomic_DNA"/>
</dbReference>
<sequence length="411" mass="45989">MPIPLLPLELIRLIAEYVVDDLDEHAGRAECFRLARVCKAWGALVEPLAWRTLTVDPGIDIRPLDYVLTHPEVLRIVEVVDARCLRLSVNNKVAVGEISEYHAAKLVTLLRSCTSLTNLKLAPCAAPFRLLAATSVLPLASSLKTLALAFDVDVFHCDFLVSCLARFAGLRTLHLFIECDETREAVIKSSPIISTIDLRELKFSLRSSADLEGLLFSLTSRINPFTLYRCALLDFCGSSILFNWLGKCQWLYILEITAFDEETLDDLLEDVCRLLPSLVSLLSLNLYPFDMSPCSLSSSRQSERPWSLLLDTLAAMSAPLFCRVGGLFFEASSAAYPVRCDPDGDPVDLMTRAITLIAFAWTDDEDDDWFVDLEDEYSGVKVQLYYMPDEGGTGHKRWYRVSLPVDDADDD</sequence>
<reference evidence="1 2" key="1">
    <citation type="submission" date="2021-12" db="EMBL/GenBank/DDBJ databases">
        <title>High titer production of polyol ester of fatty acids by Rhodotorula paludigena BS15 towards product separation-free biomass refinery.</title>
        <authorList>
            <person name="Mano J."/>
            <person name="Ono H."/>
            <person name="Tanaka T."/>
            <person name="Naito K."/>
            <person name="Sushida H."/>
            <person name="Ike M."/>
            <person name="Tokuyasu K."/>
            <person name="Kitaoka M."/>
        </authorList>
    </citation>
    <scope>NUCLEOTIDE SEQUENCE [LARGE SCALE GENOMIC DNA]</scope>
    <source>
        <strain evidence="1 2">BS15</strain>
    </source>
</reference>
<organism evidence="1 2">
    <name type="scientific">Rhodotorula paludigena</name>
    <dbReference type="NCBI Taxonomy" id="86838"/>
    <lineage>
        <taxon>Eukaryota</taxon>
        <taxon>Fungi</taxon>
        <taxon>Dikarya</taxon>
        <taxon>Basidiomycota</taxon>
        <taxon>Pucciniomycotina</taxon>
        <taxon>Microbotryomycetes</taxon>
        <taxon>Sporidiobolales</taxon>
        <taxon>Sporidiobolaceae</taxon>
        <taxon>Rhodotorula</taxon>
    </lineage>
</organism>
<evidence type="ECO:0000313" key="1">
    <source>
        <dbReference type="EMBL" id="GJN92437.1"/>
    </source>
</evidence>
<gene>
    <name evidence="1" type="ORF">Rhopal_005467-T1</name>
</gene>